<dbReference type="Pfam" id="PF10419">
    <property type="entry name" value="TFIIIC_sub6"/>
    <property type="match status" value="1"/>
</dbReference>
<evidence type="ECO:0000313" key="2">
    <source>
        <dbReference type="EMBL" id="TQD74525.1"/>
    </source>
</evidence>
<dbReference type="PANTHER" id="PTHR21860">
    <property type="entry name" value="TRANSCRIPTION INITIATION FACTOR IIIC TFIIIC , POLYPEPTIDE 6-RELATED"/>
    <property type="match status" value="1"/>
</dbReference>
<dbReference type="Proteomes" id="UP000315295">
    <property type="component" value="Unassembled WGS sequence"/>
</dbReference>
<keyword evidence="3" id="KW-1185">Reference proteome</keyword>
<protein>
    <recommendedName>
        <fullName evidence="1">Transcription factor TFIIIC triple barrel domain-containing protein</fullName>
    </recommendedName>
</protein>
<dbReference type="AlphaFoldDB" id="A0A540KJX7"/>
<reference evidence="2 3" key="1">
    <citation type="journal article" date="2019" name="G3 (Bethesda)">
        <title>Sequencing of a Wild Apple (Malus baccata) Genome Unravels the Differences Between Cultivated and Wild Apple Species Regarding Disease Resistance and Cold Tolerance.</title>
        <authorList>
            <person name="Chen X."/>
        </authorList>
    </citation>
    <scope>NUCLEOTIDE SEQUENCE [LARGE SCALE GENOMIC DNA]</scope>
    <source>
        <strain evidence="3">cv. Shandingzi</strain>
        <tissue evidence="2">Leaves</tissue>
    </source>
</reference>
<gene>
    <name evidence="2" type="ORF">C1H46_039928</name>
</gene>
<comment type="caution">
    <text evidence="2">The sequence shown here is derived from an EMBL/GenBank/DDBJ whole genome shotgun (WGS) entry which is preliminary data.</text>
</comment>
<dbReference type="GO" id="GO:0006383">
    <property type="term" value="P:transcription by RNA polymerase III"/>
    <property type="evidence" value="ECO:0007669"/>
    <property type="project" value="InterPro"/>
</dbReference>
<name>A0A540KJX7_MALBA</name>
<dbReference type="GO" id="GO:0000127">
    <property type="term" value="C:transcription factor TFIIIC complex"/>
    <property type="evidence" value="ECO:0007669"/>
    <property type="project" value="TreeGrafter"/>
</dbReference>
<dbReference type="FunFam" id="2.60.40.4370:FF:000002">
    <property type="entry name" value="Transcription factor TFIIIC, tau55-related protein"/>
    <property type="match status" value="1"/>
</dbReference>
<dbReference type="InterPro" id="IPR042771">
    <property type="entry name" value="GTF3C6-like"/>
</dbReference>
<evidence type="ECO:0000259" key="1">
    <source>
        <dbReference type="Pfam" id="PF10419"/>
    </source>
</evidence>
<dbReference type="InterPro" id="IPR019481">
    <property type="entry name" value="TFIIIC_triple_barrel"/>
</dbReference>
<proteinExistence type="predicted"/>
<organism evidence="2 3">
    <name type="scientific">Malus baccata</name>
    <name type="common">Siberian crab apple</name>
    <name type="synonym">Pyrus baccata</name>
    <dbReference type="NCBI Taxonomy" id="106549"/>
    <lineage>
        <taxon>Eukaryota</taxon>
        <taxon>Viridiplantae</taxon>
        <taxon>Streptophyta</taxon>
        <taxon>Embryophyta</taxon>
        <taxon>Tracheophyta</taxon>
        <taxon>Spermatophyta</taxon>
        <taxon>Magnoliopsida</taxon>
        <taxon>eudicotyledons</taxon>
        <taxon>Gunneridae</taxon>
        <taxon>Pentapetalae</taxon>
        <taxon>rosids</taxon>
        <taxon>fabids</taxon>
        <taxon>Rosales</taxon>
        <taxon>Rosaceae</taxon>
        <taxon>Amygdaloideae</taxon>
        <taxon>Maleae</taxon>
        <taxon>Malus</taxon>
    </lineage>
</organism>
<evidence type="ECO:0000313" key="3">
    <source>
        <dbReference type="Proteomes" id="UP000315295"/>
    </source>
</evidence>
<sequence>MGPSEANLVAGKCIMDPNQSPSKQTYAMESKEEEEEYVLLDLDSVSSHFEIPPNAPYSFSGLNTEHPVLTIGDKLKLIGEYQETIGTCLILKEEDACPAVHEETGPSEANLFAGKCITDPNQSPSKQVKPVTSLQRILKFRLAPNLESHVPPEQSRDPVLHAVSL</sequence>
<feature type="domain" description="Transcription factor TFIIIC triple barrel" evidence="1">
    <location>
        <begin position="32"/>
        <end position="141"/>
    </location>
</feature>
<dbReference type="EMBL" id="VIEB01001175">
    <property type="protein sequence ID" value="TQD74525.1"/>
    <property type="molecule type" value="Genomic_DNA"/>
</dbReference>
<dbReference type="PANTHER" id="PTHR21860:SF2">
    <property type="entry name" value="GENERAL TRANSCRIPTION FACTOR 3C POLYPEPTIDE 6"/>
    <property type="match status" value="1"/>
</dbReference>
<dbReference type="STRING" id="106549.A0A540KJX7"/>
<accession>A0A540KJX7</accession>
<dbReference type="Gene3D" id="2.60.40.4370">
    <property type="match status" value="1"/>
</dbReference>